<evidence type="ECO:0000256" key="2">
    <source>
        <dbReference type="ARBA" id="ARBA00004756"/>
    </source>
</evidence>
<comment type="subcellular location">
    <subcellularLocation>
        <location evidence="1 8">Cytoplasm</location>
    </subcellularLocation>
</comment>
<evidence type="ECO:0000259" key="9">
    <source>
        <dbReference type="Pfam" id="PF00793"/>
    </source>
</evidence>
<comment type="pathway">
    <text evidence="2">Bacterial outer membrane biogenesis; lipopolysaccharide biosynthesis.</text>
</comment>
<dbReference type="GO" id="GO:0019294">
    <property type="term" value="P:keto-3-deoxy-D-manno-octulosonic acid biosynthetic process"/>
    <property type="evidence" value="ECO:0007669"/>
    <property type="project" value="UniProtKB-UniRule"/>
</dbReference>
<dbReference type="InterPro" id="IPR006218">
    <property type="entry name" value="DAHP1/KDSA"/>
</dbReference>
<dbReference type="UniPathway" id="UPA00030"/>
<protein>
    <recommendedName>
        <fullName evidence="8">2-dehydro-3-deoxyphosphooctonate aldolase</fullName>
        <ecNumber evidence="8">2.5.1.55</ecNumber>
    </recommendedName>
    <alternativeName>
        <fullName evidence="8">3-deoxy-D-manno-octulosonic acid 8-phosphate synthase</fullName>
    </alternativeName>
    <alternativeName>
        <fullName evidence="8">KDO-8-phosphate synthase</fullName>
        <shortName evidence="8">KDO 8-P synthase</shortName>
        <shortName evidence="8">KDOPS</shortName>
    </alternativeName>
    <alternativeName>
        <fullName evidence="8">Phospho-2-dehydro-3-deoxyoctonate aldolase</fullName>
    </alternativeName>
</protein>
<evidence type="ECO:0000256" key="5">
    <source>
        <dbReference type="ARBA" id="ARBA00022490"/>
    </source>
</evidence>
<comment type="pathway">
    <text evidence="3 8">Carbohydrate biosynthesis; 3-deoxy-D-manno-octulosonate biosynthesis; 3-deoxy-D-manno-octulosonate from D-ribulose 5-phosphate: step 2/3.</text>
</comment>
<dbReference type="STRING" id="1715989.NITINOP_2868"/>
<evidence type="ECO:0000256" key="7">
    <source>
        <dbReference type="ARBA" id="ARBA00049112"/>
    </source>
</evidence>
<dbReference type="Proteomes" id="UP000066284">
    <property type="component" value="Chromosome 1"/>
</dbReference>
<name>A0A0S4KWS8_9BACT</name>
<keyword evidence="8" id="KW-0448">Lipopolysaccharide biosynthesis</keyword>
<comment type="similarity">
    <text evidence="4 8">Belongs to the KdsA family.</text>
</comment>
<dbReference type="NCBIfam" id="TIGR01362">
    <property type="entry name" value="KDO8P_synth"/>
    <property type="match status" value="1"/>
</dbReference>
<evidence type="ECO:0000256" key="3">
    <source>
        <dbReference type="ARBA" id="ARBA00004845"/>
    </source>
</evidence>
<dbReference type="Pfam" id="PF00793">
    <property type="entry name" value="DAHP_synth_1"/>
    <property type="match status" value="1"/>
</dbReference>
<keyword evidence="6 8" id="KW-0808">Transferase</keyword>
<dbReference type="GO" id="GO:0005737">
    <property type="term" value="C:cytoplasm"/>
    <property type="evidence" value="ECO:0007669"/>
    <property type="project" value="UniProtKB-SubCell"/>
</dbReference>
<evidence type="ECO:0000313" key="10">
    <source>
        <dbReference type="EMBL" id="CUQ67840.1"/>
    </source>
</evidence>
<dbReference type="OrthoDB" id="9776934at2"/>
<dbReference type="UniPathway" id="UPA00357">
    <property type="reaction ID" value="UER00474"/>
</dbReference>
<evidence type="ECO:0000256" key="8">
    <source>
        <dbReference type="HAMAP-Rule" id="MF_00056"/>
    </source>
</evidence>
<dbReference type="GO" id="GO:0008676">
    <property type="term" value="F:3-deoxy-8-phosphooctulonate synthase activity"/>
    <property type="evidence" value="ECO:0007669"/>
    <property type="project" value="UniProtKB-UniRule"/>
</dbReference>
<dbReference type="InterPro" id="IPR013785">
    <property type="entry name" value="Aldolase_TIM"/>
</dbReference>
<comment type="catalytic activity">
    <reaction evidence="7 8">
        <text>D-arabinose 5-phosphate + phosphoenolpyruvate + H2O = 3-deoxy-alpha-D-manno-2-octulosonate-8-phosphate + phosphate</text>
        <dbReference type="Rhea" id="RHEA:14053"/>
        <dbReference type="ChEBI" id="CHEBI:15377"/>
        <dbReference type="ChEBI" id="CHEBI:43474"/>
        <dbReference type="ChEBI" id="CHEBI:57693"/>
        <dbReference type="ChEBI" id="CHEBI:58702"/>
        <dbReference type="ChEBI" id="CHEBI:85985"/>
        <dbReference type="EC" id="2.5.1.55"/>
    </reaction>
</comment>
<evidence type="ECO:0000256" key="1">
    <source>
        <dbReference type="ARBA" id="ARBA00004496"/>
    </source>
</evidence>
<dbReference type="InterPro" id="IPR006269">
    <property type="entry name" value="KDO8P_synthase"/>
</dbReference>
<evidence type="ECO:0000313" key="11">
    <source>
        <dbReference type="Proteomes" id="UP000066284"/>
    </source>
</evidence>
<organism evidence="10 11">
    <name type="scientific">Candidatus Nitrospira inopinata</name>
    <dbReference type="NCBI Taxonomy" id="1715989"/>
    <lineage>
        <taxon>Bacteria</taxon>
        <taxon>Pseudomonadati</taxon>
        <taxon>Nitrospirota</taxon>
        <taxon>Nitrospiria</taxon>
        <taxon>Nitrospirales</taxon>
        <taxon>Nitrospiraceae</taxon>
        <taxon>Nitrospira</taxon>
    </lineage>
</organism>
<dbReference type="PANTHER" id="PTHR21057">
    <property type="entry name" value="PHOSPHO-2-DEHYDRO-3-DEOXYHEPTONATE ALDOLASE"/>
    <property type="match status" value="1"/>
</dbReference>
<dbReference type="HAMAP" id="MF_00056">
    <property type="entry name" value="KDO8P_synth"/>
    <property type="match status" value="1"/>
</dbReference>
<feature type="domain" description="DAHP synthetase I/KDSA" evidence="9">
    <location>
        <begin position="9"/>
        <end position="262"/>
    </location>
</feature>
<dbReference type="EMBL" id="LN885086">
    <property type="protein sequence ID" value="CUQ67840.1"/>
    <property type="molecule type" value="Genomic_DNA"/>
</dbReference>
<dbReference type="Gene3D" id="3.20.20.70">
    <property type="entry name" value="Aldolase class I"/>
    <property type="match status" value="1"/>
</dbReference>
<accession>A0A0S4KWS8</accession>
<evidence type="ECO:0000256" key="4">
    <source>
        <dbReference type="ARBA" id="ARBA00010499"/>
    </source>
</evidence>
<keyword evidence="11" id="KW-1185">Reference proteome</keyword>
<reference evidence="11" key="1">
    <citation type="submission" date="2015-09" db="EMBL/GenBank/DDBJ databases">
        <authorList>
            <person name="Daims H."/>
        </authorList>
    </citation>
    <scope>NUCLEOTIDE SEQUENCE [LARGE SCALE GENOMIC DNA]</scope>
</reference>
<evidence type="ECO:0000256" key="6">
    <source>
        <dbReference type="ARBA" id="ARBA00022679"/>
    </source>
</evidence>
<dbReference type="AlphaFoldDB" id="A0A0S4KWS8"/>
<keyword evidence="5 8" id="KW-0963">Cytoplasm</keyword>
<proteinExistence type="inferred from homology"/>
<dbReference type="SUPFAM" id="SSF51569">
    <property type="entry name" value="Aldolase"/>
    <property type="match status" value="1"/>
</dbReference>
<gene>
    <name evidence="8 10" type="primary">kdsA</name>
    <name evidence="10" type="ORF">NITINOP_2868</name>
</gene>
<dbReference type="RefSeq" id="WP_062486753.1">
    <property type="nucleotide sequence ID" value="NZ_LN885086.1"/>
</dbReference>
<sequence length="275" mass="29655">MAHLVDIGSITVGPGRPPFLIAGPCVIESEQLAMDTAGRVAEIARSLGMPYVFKSSFDKANRTSISSFRGPGLEKGLAVLARVKTEIGVPVLTDVHTEQQATEAGTIVDVLQIPAFLCRQTDLLIAAANTGRVVNVKKGQFLSPAEMENVVKKVEECGSRRLLLTERGSSFGYNNLVVDMRSFPIMRRFGYPVVFDATHSVQLPGGGGTKSSGQREFVEPLARAAAGAGVDGFFMEVHPDPDQALSDGPNMVPLHQLKTLLERVLRVWNAANREN</sequence>
<dbReference type="KEGG" id="nio:NITINOP_2868"/>
<dbReference type="EC" id="2.5.1.55" evidence="8"/>
<dbReference type="NCBIfam" id="NF003543">
    <property type="entry name" value="PRK05198.1"/>
    <property type="match status" value="1"/>
</dbReference>